<dbReference type="Pfam" id="PF07992">
    <property type="entry name" value="Pyr_redox_2"/>
    <property type="match status" value="1"/>
</dbReference>
<dbReference type="InterPro" id="IPR050260">
    <property type="entry name" value="FAD-bd_OxRdtase"/>
</dbReference>
<dbReference type="Gene3D" id="3.50.50.60">
    <property type="entry name" value="FAD/NAD(P)-binding domain"/>
    <property type="match status" value="2"/>
</dbReference>
<dbReference type="GO" id="GO:0016491">
    <property type="term" value="F:oxidoreductase activity"/>
    <property type="evidence" value="ECO:0007669"/>
    <property type="project" value="InterPro"/>
</dbReference>
<dbReference type="PANTHER" id="PTHR43429:SF3">
    <property type="entry name" value="NITRITE REDUCTASE [NAD(P)H]"/>
    <property type="match status" value="1"/>
</dbReference>
<dbReference type="PANTHER" id="PTHR43429">
    <property type="entry name" value="PYRIDINE NUCLEOTIDE-DISULFIDE OXIDOREDUCTASE DOMAIN-CONTAINING"/>
    <property type="match status" value="1"/>
</dbReference>
<feature type="domain" description="FAD/NAD(P)-binding" evidence="5">
    <location>
        <begin position="42"/>
        <end position="337"/>
    </location>
</feature>
<evidence type="ECO:0000256" key="1">
    <source>
        <dbReference type="ARBA" id="ARBA00001974"/>
    </source>
</evidence>
<evidence type="ECO:0000313" key="7">
    <source>
        <dbReference type="Proteomes" id="UP000265882"/>
    </source>
</evidence>
<proteinExistence type="inferred from homology"/>
<accession>A0A3A4NTM9</accession>
<sequence>MSKSEESGSCLKQKGFWATYREKDAYLLPYRCARVQPMSALKHVIIGNGPAGMTAAETIRSLKHDDRIVLISEEPHLPYSRTLLPDFIAGRVALDKLWLRSDSHYKEVRIETQLETRVVSVVPEQQKVCTEKGEDIYFDRLLIACGGEPKLPEIAGIERVPILTLKTLNDARHILSVLQKRSRMLVLARDLVGIEITRAFCQMGLKVTYVEWGDELLPHILDPATAEELAERMKQAGVNLVLGETVREVESDGDAILLRTDARAVSGDFFSVAIGKMPRLDWLRSSGIMMDSGIIADERLRTNFPGIYAAGDTAEIYDPKTQKRKLLFGWKNAVEQGRVAGANMVGEMKEFEVTYAPGLKQIFGVDVRHRWK</sequence>
<keyword evidence="4" id="KW-0274">FAD</keyword>
<keyword evidence="3" id="KW-0285">Flavoprotein</keyword>
<gene>
    <name evidence="6" type="ORF">C4520_05605</name>
</gene>
<dbReference type="PRINTS" id="PR00368">
    <property type="entry name" value="FADPNR"/>
</dbReference>
<protein>
    <submittedName>
        <fullName evidence="6">FAD-dependent oxidoreductase</fullName>
    </submittedName>
</protein>
<dbReference type="Proteomes" id="UP000265882">
    <property type="component" value="Unassembled WGS sequence"/>
</dbReference>
<dbReference type="PRINTS" id="PR00411">
    <property type="entry name" value="PNDRDTASEI"/>
</dbReference>
<reference evidence="6 7" key="1">
    <citation type="journal article" date="2017" name="ISME J.">
        <title>Energy and carbon metabolisms in a deep terrestrial subsurface fluid microbial community.</title>
        <authorList>
            <person name="Momper L."/>
            <person name="Jungbluth S.P."/>
            <person name="Lee M.D."/>
            <person name="Amend J.P."/>
        </authorList>
    </citation>
    <scope>NUCLEOTIDE SEQUENCE [LARGE SCALE GENOMIC DNA]</scope>
    <source>
        <strain evidence="6">SURF_5</strain>
    </source>
</reference>
<evidence type="ECO:0000259" key="5">
    <source>
        <dbReference type="Pfam" id="PF07992"/>
    </source>
</evidence>
<comment type="similarity">
    <text evidence="2">Belongs to the FAD-dependent oxidoreductase family.</text>
</comment>
<organism evidence="6 7">
    <name type="scientific">Abyssobacteria bacterium (strain SURF_5)</name>
    <dbReference type="NCBI Taxonomy" id="2093360"/>
    <lineage>
        <taxon>Bacteria</taxon>
        <taxon>Pseudomonadati</taxon>
        <taxon>Candidatus Hydrogenedentota</taxon>
        <taxon>Candidatus Abyssobacteria</taxon>
    </lineage>
</organism>
<dbReference type="EMBL" id="QZKU01000042">
    <property type="protein sequence ID" value="RJP23918.1"/>
    <property type="molecule type" value="Genomic_DNA"/>
</dbReference>
<comment type="cofactor">
    <cofactor evidence="1">
        <name>FAD</name>
        <dbReference type="ChEBI" id="CHEBI:57692"/>
    </cofactor>
</comment>
<dbReference type="SUPFAM" id="SSF51905">
    <property type="entry name" value="FAD/NAD(P)-binding domain"/>
    <property type="match status" value="2"/>
</dbReference>
<dbReference type="InterPro" id="IPR023753">
    <property type="entry name" value="FAD/NAD-binding_dom"/>
</dbReference>
<name>A0A3A4NTM9_ABYX5</name>
<dbReference type="InterPro" id="IPR036188">
    <property type="entry name" value="FAD/NAD-bd_sf"/>
</dbReference>
<evidence type="ECO:0000256" key="4">
    <source>
        <dbReference type="ARBA" id="ARBA00022827"/>
    </source>
</evidence>
<evidence type="ECO:0000313" key="6">
    <source>
        <dbReference type="EMBL" id="RJP23918.1"/>
    </source>
</evidence>
<comment type="caution">
    <text evidence="6">The sequence shown here is derived from an EMBL/GenBank/DDBJ whole genome shotgun (WGS) entry which is preliminary data.</text>
</comment>
<evidence type="ECO:0000256" key="2">
    <source>
        <dbReference type="ARBA" id="ARBA00006442"/>
    </source>
</evidence>
<dbReference type="AlphaFoldDB" id="A0A3A4NTM9"/>
<evidence type="ECO:0000256" key="3">
    <source>
        <dbReference type="ARBA" id="ARBA00022630"/>
    </source>
</evidence>